<dbReference type="AlphaFoldDB" id="A0A1F6M472"/>
<dbReference type="Proteomes" id="UP000178742">
    <property type="component" value="Unassembled WGS sequence"/>
</dbReference>
<evidence type="ECO:0008006" key="4">
    <source>
        <dbReference type="Google" id="ProtNLM"/>
    </source>
</evidence>
<accession>A0A1F6M472</accession>
<proteinExistence type="predicted"/>
<protein>
    <recommendedName>
        <fullName evidence="4">RDD domain-containing protein</fullName>
    </recommendedName>
</protein>
<evidence type="ECO:0000313" key="3">
    <source>
        <dbReference type="Proteomes" id="UP000178742"/>
    </source>
</evidence>
<organism evidence="2 3">
    <name type="scientific">Candidatus Magasanikbacteria bacterium RIFCSPHIGHO2_02_FULL_41_13</name>
    <dbReference type="NCBI Taxonomy" id="1798676"/>
    <lineage>
        <taxon>Bacteria</taxon>
        <taxon>Candidatus Magasanikiibacteriota</taxon>
    </lineage>
</organism>
<dbReference type="EMBL" id="MFPX01000018">
    <property type="protein sequence ID" value="OGH66406.1"/>
    <property type="molecule type" value="Genomic_DNA"/>
</dbReference>
<keyword evidence="1" id="KW-0812">Transmembrane</keyword>
<sequence>MAIFIKLFAQFFIDLFYFPVWWYTLGAKRAFLACAELIGDANSNLAPGLWLKNIFVPMFGQTDWQGRITSFFMRLINVIGRGFGLLIWTSVVWILFLIWLVLPVFIVFEIASSLFLHT</sequence>
<feature type="transmembrane region" description="Helical" evidence="1">
    <location>
        <begin position="7"/>
        <end position="24"/>
    </location>
</feature>
<comment type="caution">
    <text evidence="2">The sequence shown here is derived from an EMBL/GenBank/DDBJ whole genome shotgun (WGS) entry which is preliminary data.</text>
</comment>
<keyword evidence="1" id="KW-1133">Transmembrane helix</keyword>
<keyword evidence="1" id="KW-0472">Membrane</keyword>
<dbReference type="STRING" id="1798676.A3B90_00130"/>
<evidence type="ECO:0000313" key="2">
    <source>
        <dbReference type="EMBL" id="OGH66406.1"/>
    </source>
</evidence>
<evidence type="ECO:0000256" key="1">
    <source>
        <dbReference type="SAM" id="Phobius"/>
    </source>
</evidence>
<name>A0A1F6M472_9BACT</name>
<feature type="transmembrane region" description="Helical" evidence="1">
    <location>
        <begin position="94"/>
        <end position="116"/>
    </location>
</feature>
<reference evidence="2 3" key="1">
    <citation type="journal article" date="2016" name="Nat. Commun.">
        <title>Thousands of microbial genomes shed light on interconnected biogeochemical processes in an aquifer system.</title>
        <authorList>
            <person name="Anantharaman K."/>
            <person name="Brown C.T."/>
            <person name="Hug L.A."/>
            <person name="Sharon I."/>
            <person name="Castelle C.J."/>
            <person name="Probst A.J."/>
            <person name="Thomas B.C."/>
            <person name="Singh A."/>
            <person name="Wilkins M.J."/>
            <person name="Karaoz U."/>
            <person name="Brodie E.L."/>
            <person name="Williams K.H."/>
            <person name="Hubbard S.S."/>
            <person name="Banfield J.F."/>
        </authorList>
    </citation>
    <scope>NUCLEOTIDE SEQUENCE [LARGE SCALE GENOMIC DNA]</scope>
</reference>
<gene>
    <name evidence="2" type="ORF">A3B90_00130</name>
</gene>